<dbReference type="Gene3D" id="6.20.10.30">
    <property type="match status" value="1"/>
</dbReference>
<dbReference type="Pfam" id="PF01653">
    <property type="entry name" value="DNA_ligase_aden"/>
    <property type="match status" value="1"/>
</dbReference>
<evidence type="ECO:0000256" key="9">
    <source>
        <dbReference type="ARBA" id="ARBA00022833"/>
    </source>
</evidence>
<dbReference type="Gene3D" id="3.40.50.10190">
    <property type="entry name" value="BRCT domain"/>
    <property type="match status" value="1"/>
</dbReference>
<reference evidence="18 19" key="1">
    <citation type="submission" date="2013-09" db="EMBL/GenBank/DDBJ databases">
        <title>Genome sequencing of Arenimonas metalli.</title>
        <authorList>
            <person name="Chen F."/>
            <person name="Wang G."/>
        </authorList>
    </citation>
    <scope>NUCLEOTIDE SEQUENCE [LARGE SCALE GENOMIC DNA]</scope>
    <source>
        <strain evidence="18 19">CF5-1</strain>
    </source>
</reference>
<feature type="binding site" evidence="15">
    <location>
        <position position="412"/>
    </location>
    <ligand>
        <name>Zn(2+)</name>
        <dbReference type="ChEBI" id="CHEBI:29105"/>
    </ligand>
</feature>
<keyword evidence="7 15" id="KW-0479">Metal-binding</keyword>
<feature type="active site" description="N6-AMP-lysine intermediate" evidence="15">
    <location>
        <position position="114"/>
    </location>
</feature>
<protein>
    <recommendedName>
        <fullName evidence="3 15">DNA ligase</fullName>
        <ecNumber evidence="2 15">6.5.1.2</ecNumber>
    </recommendedName>
    <alternativeName>
        <fullName evidence="15">Polydeoxyribonucleotide synthase [NAD(+)]</fullName>
    </alternativeName>
</protein>
<dbReference type="PANTHER" id="PTHR23389">
    <property type="entry name" value="CHROMOSOME TRANSMISSION FIDELITY FACTOR 18"/>
    <property type="match status" value="1"/>
</dbReference>
<keyword evidence="11 15" id="KW-0520">NAD</keyword>
<keyword evidence="8 15" id="KW-0227">DNA damage</keyword>
<dbReference type="InterPro" id="IPR013839">
    <property type="entry name" value="DNAligase_adenylation"/>
</dbReference>
<dbReference type="PROSITE" id="PS01055">
    <property type="entry name" value="DNA_LIGASE_N1"/>
    <property type="match status" value="1"/>
</dbReference>
<keyword evidence="5 15" id="KW-0436">Ligase</keyword>
<dbReference type="Proteomes" id="UP000029393">
    <property type="component" value="Unassembled WGS sequence"/>
</dbReference>
<dbReference type="HAMAP" id="MF_01588">
    <property type="entry name" value="DNA_ligase_A"/>
    <property type="match status" value="1"/>
</dbReference>
<dbReference type="GO" id="GO:0005829">
    <property type="term" value="C:cytosol"/>
    <property type="evidence" value="ECO:0007669"/>
    <property type="project" value="TreeGrafter"/>
</dbReference>
<dbReference type="GO" id="GO:0006281">
    <property type="term" value="P:DNA repair"/>
    <property type="evidence" value="ECO:0007669"/>
    <property type="project" value="UniProtKB-KW"/>
</dbReference>
<organism evidence="18 19">
    <name type="scientific">Arenimonas metalli CF5-1</name>
    <dbReference type="NCBI Taxonomy" id="1384056"/>
    <lineage>
        <taxon>Bacteria</taxon>
        <taxon>Pseudomonadati</taxon>
        <taxon>Pseudomonadota</taxon>
        <taxon>Gammaproteobacteria</taxon>
        <taxon>Lysobacterales</taxon>
        <taxon>Lysobacteraceae</taxon>
        <taxon>Arenimonas</taxon>
    </lineage>
</organism>
<name>A0A091B2H6_9GAMM</name>
<dbReference type="CDD" id="cd17748">
    <property type="entry name" value="BRCT_DNA_ligase_like"/>
    <property type="match status" value="1"/>
</dbReference>
<dbReference type="InterPro" id="IPR001357">
    <property type="entry name" value="BRCT_dom"/>
</dbReference>
<keyword evidence="19" id="KW-1185">Reference proteome</keyword>
<dbReference type="GO" id="GO:0003911">
    <property type="term" value="F:DNA ligase (NAD+) activity"/>
    <property type="evidence" value="ECO:0007669"/>
    <property type="project" value="UniProtKB-UniRule"/>
</dbReference>
<dbReference type="CDD" id="cd00114">
    <property type="entry name" value="LIGANc"/>
    <property type="match status" value="1"/>
</dbReference>
<evidence type="ECO:0000256" key="4">
    <source>
        <dbReference type="ARBA" id="ARBA00022490"/>
    </source>
</evidence>
<evidence type="ECO:0000256" key="8">
    <source>
        <dbReference type="ARBA" id="ARBA00022763"/>
    </source>
</evidence>
<dbReference type="GO" id="GO:0046872">
    <property type="term" value="F:metal ion binding"/>
    <property type="evidence" value="ECO:0007669"/>
    <property type="project" value="UniProtKB-KW"/>
</dbReference>
<evidence type="ECO:0000256" key="5">
    <source>
        <dbReference type="ARBA" id="ARBA00022598"/>
    </source>
</evidence>
<evidence type="ECO:0000256" key="16">
    <source>
        <dbReference type="RuleBase" id="RU000618"/>
    </source>
</evidence>
<dbReference type="InterPro" id="IPR003583">
    <property type="entry name" value="Hlx-hairpin-Hlx_DNA-bd_motif"/>
</dbReference>
<dbReference type="PROSITE" id="PS01056">
    <property type="entry name" value="DNA_LIGASE_N2"/>
    <property type="match status" value="1"/>
</dbReference>
<dbReference type="InterPro" id="IPR033136">
    <property type="entry name" value="DNA_ligase_CS"/>
</dbReference>
<dbReference type="RefSeq" id="WP_034210916.1">
    <property type="nucleotide sequence ID" value="NZ_AVCK01000012.1"/>
</dbReference>
<keyword evidence="10 15" id="KW-0460">Magnesium</keyword>
<dbReference type="SUPFAM" id="SSF52113">
    <property type="entry name" value="BRCT domain"/>
    <property type="match status" value="1"/>
</dbReference>
<dbReference type="AlphaFoldDB" id="A0A091B2H6"/>
<dbReference type="PATRIC" id="fig|1384056.3.peg.738"/>
<dbReference type="InterPro" id="IPR010994">
    <property type="entry name" value="RuvA_2-like"/>
</dbReference>
<dbReference type="SUPFAM" id="SSF56091">
    <property type="entry name" value="DNA ligase/mRNA capping enzyme, catalytic domain"/>
    <property type="match status" value="1"/>
</dbReference>
<feature type="binding site" evidence="15">
    <location>
        <begin position="81"/>
        <end position="82"/>
    </location>
    <ligand>
        <name>NAD(+)</name>
        <dbReference type="ChEBI" id="CHEBI:57540"/>
    </ligand>
</feature>
<dbReference type="InterPro" id="IPR018239">
    <property type="entry name" value="DNA_ligase_AS"/>
</dbReference>
<keyword evidence="15" id="KW-0464">Manganese</keyword>
<sequence length="708" mass="75719">MTTPAERAAELRALLEDANHRYHVLDDPAIPDAEYDAMLRELEAIECAHPGLCTPDSPTRRVGGLPLDGFEQVTHAQPMLSLNNAFSDEEVGEFVQRIARELGEAAPAFSVEPKLDGLAISLRYEHGVFVRGATRGDGATGEDVTANLRTVQAIPLRLRGDAPAVLEVRGEVYMPRAGFEAYNARMRETGGKVLANPRNGAAGSLRQLDPRIAASRPLAFYAYGLGVTEGWALPPRHSQVLQALRDIGFPVSPEVAVAHGTQGLLDYYAAIGARRDALPYDIDGVVYKLDSHDQQRAMGFVSRAPRWAIAHKFPAQEQLTTVEAIEVQVGRTGALTPVARLAPVQVAGVVVTNATLHNADQIARLDVRVGDTVIVRRAGDVIPEVARVLPEKRPRDARGDPLHAPYEFPSACPACGSHTEAVRKVLKSTKAGGIEYAEGATIVCTGGLFCPAQRKQALVHFASRKAMDIEGLGEAFIEALVDFGYVATVADLYAMTVERFLEMKQRADERDGTVPETVKAGKIASKWAENLVAAIAASKATSLERLLFALGIRDVGESTARTLARWFGALDPLMAADEAGLVEIPDVGPVVAARIAGFFAEPHNREVVQALRAAGVRWPEGPPQRSVEGPLAGQTVVLTGALTAMSRDAAGDRLQALGAKVAGSVSKKTSFVVAGEAAGSKLDKARELGIEVWDEARLLEFLNANPAG</sequence>
<dbReference type="InterPro" id="IPR001679">
    <property type="entry name" value="DNA_ligase"/>
</dbReference>
<dbReference type="Gene3D" id="1.10.287.610">
    <property type="entry name" value="Helix hairpin bin"/>
    <property type="match status" value="1"/>
</dbReference>
<dbReference type="eggNOG" id="COG0272">
    <property type="taxonomic scope" value="Bacteria"/>
</dbReference>
<dbReference type="FunFam" id="1.10.150.20:FF:000006">
    <property type="entry name" value="DNA ligase"/>
    <property type="match status" value="1"/>
</dbReference>
<dbReference type="FunFam" id="2.40.50.140:FF:000012">
    <property type="entry name" value="DNA ligase"/>
    <property type="match status" value="1"/>
</dbReference>
<dbReference type="Gene3D" id="2.40.50.140">
    <property type="entry name" value="Nucleic acid-binding proteins"/>
    <property type="match status" value="1"/>
</dbReference>
<evidence type="ECO:0000256" key="14">
    <source>
        <dbReference type="ARBA" id="ARBA00060881"/>
    </source>
</evidence>
<feature type="domain" description="BRCT" evidence="17">
    <location>
        <begin position="626"/>
        <end position="708"/>
    </location>
</feature>
<dbReference type="InterPro" id="IPR013840">
    <property type="entry name" value="DNAligase_N"/>
</dbReference>
<feature type="binding site" evidence="15">
    <location>
        <position position="135"/>
    </location>
    <ligand>
        <name>NAD(+)</name>
        <dbReference type="ChEBI" id="CHEBI:57540"/>
    </ligand>
</feature>
<dbReference type="SUPFAM" id="SSF47781">
    <property type="entry name" value="RuvA domain 2-like"/>
    <property type="match status" value="1"/>
</dbReference>
<keyword evidence="9 15" id="KW-0862">Zinc</keyword>
<evidence type="ECO:0000256" key="1">
    <source>
        <dbReference type="ARBA" id="ARBA00004067"/>
    </source>
</evidence>
<dbReference type="InterPro" id="IPR004150">
    <property type="entry name" value="NAD_DNA_ligase_OB"/>
</dbReference>
<keyword evidence="6 15" id="KW-0235">DNA replication</keyword>
<dbReference type="OrthoDB" id="9759736at2"/>
<dbReference type="Pfam" id="PF03120">
    <property type="entry name" value="OB_DNA_ligase"/>
    <property type="match status" value="1"/>
</dbReference>
<comment type="caution">
    <text evidence="15">Lacks conserved residue(s) required for the propagation of feature annotation.</text>
</comment>
<evidence type="ECO:0000256" key="11">
    <source>
        <dbReference type="ARBA" id="ARBA00023027"/>
    </source>
</evidence>
<dbReference type="InterPro" id="IPR036420">
    <property type="entry name" value="BRCT_dom_sf"/>
</dbReference>
<comment type="function">
    <text evidence="1 15">DNA ligase that catalyzes the formation of phosphodiester linkages between 5'-phosphoryl and 3'-hydroxyl groups in double-stranded DNA using NAD as a coenzyme and as the energy source for the reaction. It is essential for DNA replication and repair of damaged DNA.</text>
</comment>
<dbReference type="PROSITE" id="PS50172">
    <property type="entry name" value="BRCT"/>
    <property type="match status" value="1"/>
</dbReference>
<dbReference type="Gene3D" id="1.10.150.20">
    <property type="entry name" value="5' to 3' exonuclease, C-terminal subdomain"/>
    <property type="match status" value="2"/>
</dbReference>
<feature type="binding site" evidence="15">
    <location>
        <position position="288"/>
    </location>
    <ligand>
        <name>NAD(+)</name>
        <dbReference type="ChEBI" id="CHEBI:57540"/>
    </ligand>
</feature>
<comment type="similarity">
    <text evidence="14 15">Belongs to the NAD-dependent DNA ligase family. LigA subfamily.</text>
</comment>
<feature type="binding site" evidence="15">
    <location>
        <position position="415"/>
    </location>
    <ligand>
        <name>Zn(2+)</name>
        <dbReference type="ChEBI" id="CHEBI:29105"/>
    </ligand>
</feature>
<comment type="cofactor">
    <cofactor evidence="15">
        <name>Mg(2+)</name>
        <dbReference type="ChEBI" id="CHEBI:18420"/>
    </cofactor>
    <cofactor evidence="15">
        <name>Mn(2+)</name>
        <dbReference type="ChEBI" id="CHEBI:29035"/>
    </cofactor>
</comment>
<feature type="binding site" evidence="15">
    <location>
        <begin position="32"/>
        <end position="36"/>
    </location>
    <ligand>
        <name>NAD(+)</name>
        <dbReference type="ChEBI" id="CHEBI:57540"/>
    </ligand>
</feature>
<evidence type="ECO:0000256" key="6">
    <source>
        <dbReference type="ARBA" id="ARBA00022705"/>
    </source>
</evidence>
<dbReference type="Gene3D" id="3.30.470.30">
    <property type="entry name" value="DNA ligase/mRNA capping enzyme"/>
    <property type="match status" value="1"/>
</dbReference>
<evidence type="ECO:0000313" key="19">
    <source>
        <dbReference type="Proteomes" id="UP000029393"/>
    </source>
</evidence>
<dbReference type="FunFam" id="3.30.470.30:FF:000001">
    <property type="entry name" value="DNA ligase"/>
    <property type="match status" value="1"/>
</dbReference>
<evidence type="ECO:0000256" key="12">
    <source>
        <dbReference type="ARBA" id="ARBA00023204"/>
    </source>
</evidence>
<keyword evidence="4" id="KW-0963">Cytoplasm</keyword>
<dbReference type="EMBL" id="AVCK01000012">
    <property type="protein sequence ID" value="KFN46813.1"/>
    <property type="molecule type" value="Genomic_DNA"/>
</dbReference>
<evidence type="ECO:0000256" key="2">
    <source>
        <dbReference type="ARBA" id="ARBA00012722"/>
    </source>
</evidence>
<evidence type="ECO:0000256" key="13">
    <source>
        <dbReference type="ARBA" id="ARBA00034005"/>
    </source>
</evidence>
<feature type="binding site" evidence="15">
    <location>
        <position position="112"/>
    </location>
    <ligand>
        <name>NAD(+)</name>
        <dbReference type="ChEBI" id="CHEBI:57540"/>
    </ligand>
</feature>
<dbReference type="GO" id="GO:0003677">
    <property type="term" value="F:DNA binding"/>
    <property type="evidence" value="ECO:0007669"/>
    <property type="project" value="InterPro"/>
</dbReference>
<keyword evidence="12 15" id="KW-0234">DNA repair</keyword>
<evidence type="ECO:0000256" key="7">
    <source>
        <dbReference type="ARBA" id="ARBA00022723"/>
    </source>
</evidence>
<evidence type="ECO:0000259" key="17">
    <source>
        <dbReference type="PROSITE" id="PS50172"/>
    </source>
</evidence>
<proteinExistence type="inferred from homology"/>
<evidence type="ECO:0000256" key="3">
    <source>
        <dbReference type="ARBA" id="ARBA00013308"/>
    </source>
</evidence>
<evidence type="ECO:0000256" key="10">
    <source>
        <dbReference type="ARBA" id="ARBA00022842"/>
    </source>
</evidence>
<dbReference type="FunFam" id="3.40.50.10190:FF:000054">
    <property type="entry name" value="DNA ligase"/>
    <property type="match status" value="1"/>
</dbReference>
<dbReference type="STRING" id="1384056.N787_00540"/>
<dbReference type="SMART" id="SM00532">
    <property type="entry name" value="LIGANc"/>
    <property type="match status" value="1"/>
</dbReference>
<dbReference type="Pfam" id="PF12826">
    <property type="entry name" value="HHH_2"/>
    <property type="match status" value="1"/>
</dbReference>
<dbReference type="GO" id="GO:0006260">
    <property type="term" value="P:DNA replication"/>
    <property type="evidence" value="ECO:0007669"/>
    <property type="project" value="UniProtKB-KW"/>
</dbReference>
<dbReference type="NCBIfam" id="TIGR00575">
    <property type="entry name" value="dnlj"/>
    <property type="match status" value="1"/>
</dbReference>
<comment type="catalytic activity">
    <reaction evidence="13 15 16">
        <text>NAD(+) + (deoxyribonucleotide)n-3'-hydroxyl + 5'-phospho-(deoxyribonucleotide)m = (deoxyribonucleotide)n+m + AMP + beta-nicotinamide D-nucleotide.</text>
        <dbReference type="EC" id="6.5.1.2"/>
    </reaction>
</comment>
<evidence type="ECO:0000256" key="15">
    <source>
        <dbReference type="HAMAP-Rule" id="MF_01588"/>
    </source>
</evidence>
<dbReference type="SMART" id="SM00278">
    <property type="entry name" value="HhH1"/>
    <property type="match status" value="3"/>
</dbReference>
<dbReference type="EC" id="6.5.1.2" evidence="2 15"/>
<evidence type="ECO:0000313" key="18">
    <source>
        <dbReference type="EMBL" id="KFN46813.1"/>
    </source>
</evidence>
<dbReference type="Pfam" id="PF00533">
    <property type="entry name" value="BRCT"/>
    <property type="match status" value="1"/>
</dbReference>
<dbReference type="InterPro" id="IPR041663">
    <property type="entry name" value="DisA/LigA_HHH"/>
</dbReference>
<dbReference type="InterPro" id="IPR012340">
    <property type="entry name" value="NA-bd_OB-fold"/>
</dbReference>
<gene>
    <name evidence="15" type="primary">ligA</name>
    <name evidence="18" type="ORF">N787_00540</name>
</gene>
<dbReference type="PIRSF" id="PIRSF001604">
    <property type="entry name" value="LigA"/>
    <property type="match status" value="1"/>
</dbReference>
<dbReference type="PANTHER" id="PTHR23389:SF9">
    <property type="entry name" value="DNA LIGASE"/>
    <property type="match status" value="1"/>
</dbReference>
<feature type="binding site" evidence="15">
    <location>
        <position position="171"/>
    </location>
    <ligand>
        <name>NAD(+)</name>
        <dbReference type="ChEBI" id="CHEBI:57540"/>
    </ligand>
</feature>
<dbReference type="NCBIfam" id="NF005932">
    <property type="entry name" value="PRK07956.1"/>
    <property type="match status" value="1"/>
</dbReference>
<feature type="binding site" evidence="15">
    <location>
        <position position="312"/>
    </location>
    <ligand>
        <name>NAD(+)</name>
        <dbReference type="ChEBI" id="CHEBI:57540"/>
    </ligand>
</feature>
<dbReference type="SMART" id="SM00292">
    <property type="entry name" value="BRCT"/>
    <property type="match status" value="1"/>
</dbReference>
<feature type="binding site" evidence="15">
    <location>
        <position position="450"/>
    </location>
    <ligand>
        <name>Zn(2+)</name>
        <dbReference type="ChEBI" id="CHEBI:29105"/>
    </ligand>
</feature>
<comment type="caution">
    <text evidence="18">The sequence shown here is derived from an EMBL/GenBank/DDBJ whole genome shotgun (WGS) entry which is preliminary data.</text>
</comment>
<accession>A0A091B2H6</accession>
<dbReference type="SUPFAM" id="SSF50249">
    <property type="entry name" value="Nucleic acid-binding proteins"/>
    <property type="match status" value="1"/>
</dbReference>